<dbReference type="OMA" id="FSEHNTW"/>
<dbReference type="InParanoid" id="A0A3Q2HHD8"/>
<evidence type="ECO:0000313" key="2">
    <source>
        <dbReference type="Proteomes" id="UP000002281"/>
    </source>
</evidence>
<sequence length="58" mass="6919">MRKFAYRKVDPASSLIWVLLHRFLLLDFSEHNTWDGKKERELPARDGVKQTCTQLIFL</sequence>
<reference evidence="1 2" key="1">
    <citation type="journal article" date="2009" name="Science">
        <title>Genome sequence, comparative analysis, and population genetics of the domestic horse.</title>
        <authorList>
            <consortium name="Broad Institute Genome Sequencing Platform"/>
            <consortium name="Broad Institute Whole Genome Assembly Team"/>
            <person name="Wade C.M."/>
            <person name="Giulotto E."/>
            <person name="Sigurdsson S."/>
            <person name="Zoli M."/>
            <person name="Gnerre S."/>
            <person name="Imsland F."/>
            <person name="Lear T.L."/>
            <person name="Adelson D.L."/>
            <person name="Bailey E."/>
            <person name="Bellone R.R."/>
            <person name="Bloecker H."/>
            <person name="Distl O."/>
            <person name="Edgar R.C."/>
            <person name="Garber M."/>
            <person name="Leeb T."/>
            <person name="Mauceli E."/>
            <person name="MacLeod J.N."/>
            <person name="Penedo M.C.T."/>
            <person name="Raison J.M."/>
            <person name="Sharpe T."/>
            <person name="Vogel J."/>
            <person name="Andersson L."/>
            <person name="Antczak D.F."/>
            <person name="Biagi T."/>
            <person name="Binns M.M."/>
            <person name="Chowdhary B.P."/>
            <person name="Coleman S.J."/>
            <person name="Della Valle G."/>
            <person name="Fryc S."/>
            <person name="Guerin G."/>
            <person name="Hasegawa T."/>
            <person name="Hill E.W."/>
            <person name="Jurka J."/>
            <person name="Kiialainen A."/>
            <person name="Lindgren G."/>
            <person name="Liu J."/>
            <person name="Magnani E."/>
            <person name="Mickelson J.R."/>
            <person name="Murray J."/>
            <person name="Nergadze S.G."/>
            <person name="Onofrio R."/>
            <person name="Pedroni S."/>
            <person name="Piras M.F."/>
            <person name="Raudsepp T."/>
            <person name="Rocchi M."/>
            <person name="Roeed K.H."/>
            <person name="Ryder O.A."/>
            <person name="Searle S."/>
            <person name="Skow L."/>
            <person name="Swinburne J.E."/>
            <person name="Syvaenen A.C."/>
            <person name="Tozaki T."/>
            <person name="Valberg S.J."/>
            <person name="Vaudin M."/>
            <person name="White J.R."/>
            <person name="Zody M.C."/>
            <person name="Lander E.S."/>
            <person name="Lindblad-Toh K."/>
        </authorList>
    </citation>
    <scope>NUCLEOTIDE SEQUENCE [LARGE SCALE GENOMIC DNA]</scope>
    <source>
        <strain evidence="1 2">Thoroughbred</strain>
    </source>
</reference>
<dbReference type="Proteomes" id="UP000002281">
    <property type="component" value="Chromosome 16"/>
</dbReference>
<keyword evidence="2" id="KW-1185">Reference proteome</keyword>
<dbReference type="Bgee" id="ENSECAG00000029918">
    <property type="expression patterns" value="Expressed in inner cell mass and 1 other cell type or tissue"/>
</dbReference>
<evidence type="ECO:0000313" key="1">
    <source>
        <dbReference type="Ensembl" id="ENSECAP00000033872.1"/>
    </source>
</evidence>
<dbReference type="Ensembl" id="ENSECAT00000050444.1">
    <property type="protein sequence ID" value="ENSECAP00000033872.1"/>
    <property type="gene ID" value="ENSECAG00000029918.1"/>
</dbReference>
<accession>A0A3Q2HHD8</accession>
<reference evidence="1" key="3">
    <citation type="submission" date="2025-09" db="UniProtKB">
        <authorList>
            <consortium name="Ensembl"/>
        </authorList>
    </citation>
    <scope>IDENTIFICATION</scope>
    <source>
        <strain evidence="1">Thoroughbred</strain>
    </source>
</reference>
<dbReference type="PaxDb" id="9796-ENSECAP00000033872"/>
<dbReference type="GeneTree" id="ENSGT01130000282217"/>
<proteinExistence type="predicted"/>
<protein>
    <submittedName>
        <fullName evidence="1">Uncharacterized protein</fullName>
    </submittedName>
</protein>
<name>A0A3Q2HHD8_HORSE</name>
<organism evidence="1 2">
    <name type="scientific">Equus caballus</name>
    <name type="common">Horse</name>
    <dbReference type="NCBI Taxonomy" id="9796"/>
    <lineage>
        <taxon>Eukaryota</taxon>
        <taxon>Metazoa</taxon>
        <taxon>Chordata</taxon>
        <taxon>Craniata</taxon>
        <taxon>Vertebrata</taxon>
        <taxon>Euteleostomi</taxon>
        <taxon>Mammalia</taxon>
        <taxon>Eutheria</taxon>
        <taxon>Laurasiatheria</taxon>
        <taxon>Perissodactyla</taxon>
        <taxon>Equidae</taxon>
        <taxon>Equus</taxon>
    </lineage>
</organism>
<dbReference type="AlphaFoldDB" id="A0A3Q2HHD8"/>
<reference evidence="1" key="2">
    <citation type="submission" date="2025-08" db="UniProtKB">
        <authorList>
            <consortium name="Ensembl"/>
        </authorList>
    </citation>
    <scope>IDENTIFICATION</scope>
    <source>
        <strain evidence="1">Thoroughbred</strain>
    </source>
</reference>